<evidence type="ECO:0000313" key="1">
    <source>
        <dbReference type="EMBL" id="KAH7424373.1"/>
    </source>
</evidence>
<feature type="non-terminal residue" evidence="1">
    <location>
        <position position="1"/>
    </location>
</feature>
<organism evidence="1 2">
    <name type="scientific">Ceratopteris richardii</name>
    <name type="common">Triangle waterfern</name>
    <dbReference type="NCBI Taxonomy" id="49495"/>
    <lineage>
        <taxon>Eukaryota</taxon>
        <taxon>Viridiplantae</taxon>
        <taxon>Streptophyta</taxon>
        <taxon>Embryophyta</taxon>
        <taxon>Tracheophyta</taxon>
        <taxon>Polypodiopsida</taxon>
        <taxon>Polypodiidae</taxon>
        <taxon>Polypodiales</taxon>
        <taxon>Pteridineae</taxon>
        <taxon>Pteridaceae</taxon>
        <taxon>Parkerioideae</taxon>
        <taxon>Ceratopteris</taxon>
    </lineage>
</organism>
<reference evidence="1" key="1">
    <citation type="submission" date="2021-08" db="EMBL/GenBank/DDBJ databases">
        <title>WGS assembly of Ceratopteris richardii.</title>
        <authorList>
            <person name="Marchant D.B."/>
            <person name="Chen G."/>
            <person name="Jenkins J."/>
            <person name="Shu S."/>
            <person name="Leebens-Mack J."/>
            <person name="Grimwood J."/>
            <person name="Schmutz J."/>
            <person name="Soltis P."/>
            <person name="Soltis D."/>
            <person name="Chen Z.-H."/>
        </authorList>
    </citation>
    <scope>NUCLEOTIDE SEQUENCE</scope>
    <source>
        <strain evidence="1">Whitten #5841</strain>
        <tissue evidence="1">Leaf</tissue>
    </source>
</reference>
<sequence>IGFVYKQKKSALVDISAHDFRGIQWEGTKIEKGSVFRHLGYPLGVNVSDKDTIEWVMHKVKCKTGLWHASQWPLHARVKIVQAFLQLYIMYYLLLLDWKKCHIKNFECLLKNFLWEKKHSRALVLSPWDFVCQPRTNGGLGIPNLHSQAM</sequence>
<name>A0A8T2TRG3_CERRI</name>
<evidence type="ECO:0000313" key="2">
    <source>
        <dbReference type="Proteomes" id="UP000825935"/>
    </source>
</evidence>
<dbReference type="AlphaFoldDB" id="A0A8T2TRG3"/>
<comment type="caution">
    <text evidence="1">The sequence shown here is derived from an EMBL/GenBank/DDBJ whole genome shotgun (WGS) entry which is preliminary data.</text>
</comment>
<gene>
    <name evidence="1" type="ORF">KP509_11G004900</name>
</gene>
<accession>A0A8T2TRG3</accession>
<dbReference type="OMA" id="CKLMTIQ"/>
<protein>
    <submittedName>
        <fullName evidence="1">Uncharacterized protein</fullName>
    </submittedName>
</protein>
<dbReference type="PANTHER" id="PTHR33116:SF78">
    <property type="entry name" value="OS12G0587133 PROTEIN"/>
    <property type="match status" value="1"/>
</dbReference>
<dbReference type="PANTHER" id="PTHR33116">
    <property type="entry name" value="REVERSE TRANSCRIPTASE ZINC-BINDING DOMAIN-CONTAINING PROTEIN-RELATED-RELATED"/>
    <property type="match status" value="1"/>
</dbReference>
<keyword evidence="2" id="KW-1185">Reference proteome</keyword>
<dbReference type="Proteomes" id="UP000825935">
    <property type="component" value="Chromosome 11"/>
</dbReference>
<dbReference type="EMBL" id="CM035416">
    <property type="protein sequence ID" value="KAH7424373.1"/>
    <property type="molecule type" value="Genomic_DNA"/>
</dbReference>
<proteinExistence type="predicted"/>